<evidence type="ECO:0000259" key="1">
    <source>
        <dbReference type="Pfam" id="PF14534"/>
    </source>
</evidence>
<dbReference type="EMBL" id="JBHSUS010000001">
    <property type="protein sequence ID" value="MFC6438947.1"/>
    <property type="molecule type" value="Genomic_DNA"/>
</dbReference>
<sequence length="144" mass="16569">MKSRLASLACLLAFTVNGQTLEQQILVMDRQFFDAFNQCDIQTMANLFSPDLEFYHDQAGIADYAQSMQNTRALCERNLQLNRQLVEGSTRIFPIAQQGAIQHGKHQFCHPEQGKMDCGTFEFIHIWRIEDGKWTLSRVISFAH</sequence>
<reference evidence="3" key="1">
    <citation type="journal article" date="2019" name="Int. J. Syst. Evol. Microbiol.">
        <title>The Global Catalogue of Microorganisms (GCM) 10K type strain sequencing project: providing services to taxonomists for standard genome sequencing and annotation.</title>
        <authorList>
            <consortium name="The Broad Institute Genomics Platform"/>
            <consortium name="The Broad Institute Genome Sequencing Center for Infectious Disease"/>
            <person name="Wu L."/>
            <person name="Ma J."/>
        </authorList>
    </citation>
    <scope>NUCLEOTIDE SEQUENCE [LARGE SCALE GENOMIC DNA]</scope>
    <source>
        <strain evidence="3">CGMCC 1.16031</strain>
    </source>
</reference>
<dbReference type="SUPFAM" id="SSF54427">
    <property type="entry name" value="NTF2-like"/>
    <property type="match status" value="1"/>
</dbReference>
<feature type="domain" description="DUF4440" evidence="1">
    <location>
        <begin position="28"/>
        <end position="135"/>
    </location>
</feature>
<comment type="caution">
    <text evidence="2">The sequence shown here is derived from an EMBL/GenBank/DDBJ whole genome shotgun (WGS) entry which is preliminary data.</text>
</comment>
<gene>
    <name evidence="2" type="ORF">ACFP85_02115</name>
</gene>
<dbReference type="Proteomes" id="UP001596364">
    <property type="component" value="Unassembled WGS sequence"/>
</dbReference>
<dbReference type="InterPro" id="IPR027843">
    <property type="entry name" value="DUF4440"/>
</dbReference>
<organism evidence="2 3">
    <name type="scientific">Pseudobowmanella zhangzhouensis</name>
    <dbReference type="NCBI Taxonomy" id="1537679"/>
    <lineage>
        <taxon>Bacteria</taxon>
        <taxon>Pseudomonadati</taxon>
        <taxon>Pseudomonadota</taxon>
        <taxon>Gammaproteobacteria</taxon>
        <taxon>Alteromonadales</taxon>
        <taxon>Alteromonadaceae</taxon>
    </lineage>
</organism>
<evidence type="ECO:0000313" key="3">
    <source>
        <dbReference type="Proteomes" id="UP001596364"/>
    </source>
</evidence>
<keyword evidence="3" id="KW-1185">Reference proteome</keyword>
<dbReference type="Gene3D" id="3.10.450.50">
    <property type="match status" value="1"/>
</dbReference>
<proteinExistence type="predicted"/>
<dbReference type="InterPro" id="IPR032710">
    <property type="entry name" value="NTF2-like_dom_sf"/>
</dbReference>
<name>A0ABW1XIH7_9ALTE</name>
<dbReference type="Pfam" id="PF14534">
    <property type="entry name" value="DUF4440"/>
    <property type="match status" value="1"/>
</dbReference>
<protein>
    <submittedName>
        <fullName evidence="2">Nuclear transport factor 2 family protein</fullName>
    </submittedName>
</protein>
<dbReference type="RefSeq" id="WP_131259054.1">
    <property type="nucleotide sequence ID" value="NZ_JBHSUS010000001.1"/>
</dbReference>
<accession>A0ABW1XIH7</accession>
<evidence type="ECO:0000313" key="2">
    <source>
        <dbReference type="EMBL" id="MFC6438947.1"/>
    </source>
</evidence>